<dbReference type="PROSITE" id="PS01124">
    <property type="entry name" value="HTH_ARAC_FAMILY_2"/>
    <property type="match status" value="1"/>
</dbReference>
<proteinExistence type="predicted"/>
<dbReference type="InterPro" id="IPR018060">
    <property type="entry name" value="HTH_AraC"/>
</dbReference>
<dbReference type="SUPFAM" id="SSF46689">
    <property type="entry name" value="Homeodomain-like"/>
    <property type="match status" value="1"/>
</dbReference>
<keyword evidence="2" id="KW-0238">DNA-binding</keyword>
<name>A0A074L2D1_9BACT</name>
<reference evidence="5 6" key="1">
    <citation type="submission" date="2014-04" db="EMBL/GenBank/DDBJ databases">
        <title>Characterization and application of a salt tolerant electro-active bacterium.</title>
        <authorList>
            <person name="Yang L."/>
            <person name="Wei S."/>
            <person name="Tay Q.X.M."/>
        </authorList>
    </citation>
    <scope>NUCLEOTIDE SEQUENCE [LARGE SCALE GENOMIC DNA]</scope>
    <source>
        <strain evidence="5 6">LY1</strain>
    </source>
</reference>
<keyword evidence="6" id="KW-1185">Reference proteome</keyword>
<dbReference type="GO" id="GO:0043565">
    <property type="term" value="F:sequence-specific DNA binding"/>
    <property type="evidence" value="ECO:0007669"/>
    <property type="project" value="InterPro"/>
</dbReference>
<evidence type="ECO:0000259" key="4">
    <source>
        <dbReference type="PROSITE" id="PS01124"/>
    </source>
</evidence>
<protein>
    <recommendedName>
        <fullName evidence="4">HTH araC/xylS-type domain-containing protein</fullName>
    </recommendedName>
</protein>
<dbReference type="PANTHER" id="PTHR43280">
    <property type="entry name" value="ARAC-FAMILY TRANSCRIPTIONAL REGULATOR"/>
    <property type="match status" value="1"/>
</dbReference>
<dbReference type="Proteomes" id="UP000027821">
    <property type="component" value="Unassembled WGS sequence"/>
</dbReference>
<evidence type="ECO:0000313" key="5">
    <source>
        <dbReference type="EMBL" id="KEO75339.1"/>
    </source>
</evidence>
<accession>A0A074L2D1</accession>
<feature type="domain" description="HTH araC/xylS-type" evidence="4">
    <location>
        <begin position="184"/>
        <end position="282"/>
    </location>
</feature>
<dbReference type="PANTHER" id="PTHR43280:SF2">
    <property type="entry name" value="HTH-TYPE TRANSCRIPTIONAL REGULATOR EXSA"/>
    <property type="match status" value="1"/>
</dbReference>
<evidence type="ECO:0000313" key="6">
    <source>
        <dbReference type="Proteomes" id="UP000027821"/>
    </source>
</evidence>
<dbReference type="OrthoDB" id="9793451at2"/>
<evidence type="ECO:0000256" key="1">
    <source>
        <dbReference type="ARBA" id="ARBA00023015"/>
    </source>
</evidence>
<dbReference type="SUPFAM" id="SSF51215">
    <property type="entry name" value="Regulatory protein AraC"/>
    <property type="match status" value="1"/>
</dbReference>
<evidence type="ECO:0000256" key="2">
    <source>
        <dbReference type="ARBA" id="ARBA00023125"/>
    </source>
</evidence>
<dbReference type="SMART" id="SM00342">
    <property type="entry name" value="HTH_ARAC"/>
    <property type="match status" value="1"/>
</dbReference>
<dbReference type="RefSeq" id="WP_035070095.1">
    <property type="nucleotide sequence ID" value="NZ_JMIH01000013.1"/>
</dbReference>
<dbReference type="GO" id="GO:0003700">
    <property type="term" value="F:DNA-binding transcription factor activity"/>
    <property type="evidence" value="ECO:0007669"/>
    <property type="project" value="InterPro"/>
</dbReference>
<dbReference type="Pfam" id="PF12833">
    <property type="entry name" value="HTH_18"/>
    <property type="match status" value="1"/>
</dbReference>
<evidence type="ECO:0000256" key="3">
    <source>
        <dbReference type="ARBA" id="ARBA00023163"/>
    </source>
</evidence>
<sequence length="285" mass="33160">MSENNNSIPVKSFPKEFGSGIAIAKISSDHFRVEEETRHSHRHDYHFFVLQVKGISHTEIDFEKHLIDQPSILYLTPNQVHRALKVEKIKMYILLMSQENLNTAYKNTLQSLAPVGPLSVKEGDLAILKQTFSLCSNLFERTTEKFHHSILKDSCNALIGMIISLYLKQIRPSENFTRYERIELSFVKLLDQNFHHLKRPSDYALKMHISVSYLNECIKKVTGFSVTHHIQQRIILEAKRLLYHSDLSVKEIASELGYDDYPYFSRLFTKITGNTAMQFRNKNRD</sequence>
<keyword evidence="3" id="KW-0804">Transcription</keyword>
<dbReference type="InterPro" id="IPR037923">
    <property type="entry name" value="HTH-like"/>
</dbReference>
<keyword evidence="1" id="KW-0805">Transcription regulation</keyword>
<dbReference type="eggNOG" id="COG2207">
    <property type="taxonomic scope" value="Bacteria"/>
</dbReference>
<dbReference type="InterPro" id="IPR009057">
    <property type="entry name" value="Homeodomain-like_sf"/>
</dbReference>
<comment type="caution">
    <text evidence="5">The sequence shown here is derived from an EMBL/GenBank/DDBJ whole genome shotgun (WGS) entry which is preliminary data.</text>
</comment>
<gene>
    <name evidence="5" type="ORF">EL17_02020</name>
</gene>
<dbReference type="STRING" id="1048983.EL17_02020"/>
<organism evidence="5 6">
    <name type="scientific">Anditalea andensis</name>
    <dbReference type="NCBI Taxonomy" id="1048983"/>
    <lineage>
        <taxon>Bacteria</taxon>
        <taxon>Pseudomonadati</taxon>
        <taxon>Bacteroidota</taxon>
        <taxon>Cytophagia</taxon>
        <taxon>Cytophagales</taxon>
        <taxon>Cytophagaceae</taxon>
        <taxon>Anditalea</taxon>
    </lineage>
</organism>
<dbReference type="AlphaFoldDB" id="A0A074L2D1"/>
<dbReference type="EMBL" id="JMIH01000013">
    <property type="protein sequence ID" value="KEO75339.1"/>
    <property type="molecule type" value="Genomic_DNA"/>
</dbReference>
<dbReference type="Gene3D" id="1.10.10.60">
    <property type="entry name" value="Homeodomain-like"/>
    <property type="match status" value="1"/>
</dbReference>